<accession>G4YYQ7</accession>
<keyword evidence="1" id="KW-1133">Transmembrane helix</keyword>
<feature type="domain" description="Acyltransferase 3" evidence="2">
    <location>
        <begin position="66"/>
        <end position="369"/>
    </location>
</feature>
<dbReference type="InterPro" id="IPR050879">
    <property type="entry name" value="Acyltransferase_3"/>
</dbReference>
<dbReference type="GO" id="GO:0016747">
    <property type="term" value="F:acyltransferase activity, transferring groups other than amino-acyl groups"/>
    <property type="evidence" value="ECO:0007669"/>
    <property type="project" value="InterPro"/>
</dbReference>
<feature type="transmembrane region" description="Helical" evidence="1">
    <location>
        <begin position="191"/>
        <end position="213"/>
    </location>
</feature>
<feature type="transmembrane region" description="Helical" evidence="1">
    <location>
        <begin position="91"/>
        <end position="113"/>
    </location>
</feature>
<keyword evidence="1" id="KW-0472">Membrane</keyword>
<feature type="transmembrane region" description="Helical" evidence="1">
    <location>
        <begin position="382"/>
        <end position="400"/>
    </location>
</feature>
<protein>
    <recommendedName>
        <fullName evidence="2">Acyltransferase 3 domain-containing protein</fullName>
    </recommendedName>
</protein>
<sequence length="437" mass="50089">MAGAGTQRTQAPSLARDIQLDVVELSDHPGTPSATPREDDQILVKQATDASVDKAKPAPAPQTKVLFLDGARGLAAMLVVVQHSQEFVPNLHLGSVGVDVFFVLSSFLLTWLFMKKSKKLLAQGANLRTWAFVLADYFQKRFFRVYPLFFVTVIVLSLMSKEDQKHYFIGGRPDFDMYKTLTFSYEYRYHVFWTLPLEISYYFVIPVFVLGVLGLRRFWLVPAVPLMAWIVYEGMTVYRQSHMPMRPHIGTFLTGSLAAVVFVKLDLWIKETKFTFRLWHTVLLRAVEWLSISMLLSVIFHGLLFTWVHPNPALPPDGFPYTSAFLAIIFVIEMIRPSWLSTSLEWNVLRFWGKISFSVYLMHTFIIENPKISAQGNYFDRFFSRLILVVGLSTATYYLIEYPSQLLAQRVSRILAEKEKQGPDGAHKFSSVNRSQQ</sequence>
<dbReference type="RefSeq" id="XP_009521023.1">
    <property type="nucleotide sequence ID" value="XM_009522728.1"/>
</dbReference>
<dbReference type="PANTHER" id="PTHR23028:SF53">
    <property type="entry name" value="ACYL_TRANSF_3 DOMAIN-CONTAINING PROTEIN"/>
    <property type="match status" value="1"/>
</dbReference>
<organism evidence="3 4">
    <name type="scientific">Phytophthora sojae (strain P6497)</name>
    <name type="common">Soybean stem and root rot agent</name>
    <name type="synonym">Phytophthora megasperma f. sp. glycines</name>
    <dbReference type="NCBI Taxonomy" id="1094619"/>
    <lineage>
        <taxon>Eukaryota</taxon>
        <taxon>Sar</taxon>
        <taxon>Stramenopiles</taxon>
        <taxon>Oomycota</taxon>
        <taxon>Peronosporomycetes</taxon>
        <taxon>Peronosporales</taxon>
        <taxon>Peronosporaceae</taxon>
        <taxon>Phytophthora</taxon>
    </lineage>
</organism>
<feature type="transmembrane region" description="Helical" evidence="1">
    <location>
        <begin position="289"/>
        <end position="307"/>
    </location>
</feature>
<feature type="transmembrane region" description="Helical" evidence="1">
    <location>
        <begin position="142"/>
        <end position="160"/>
    </location>
</feature>
<dbReference type="GeneID" id="20656011"/>
<dbReference type="Proteomes" id="UP000002640">
    <property type="component" value="Unassembled WGS sequence"/>
</dbReference>
<evidence type="ECO:0000259" key="2">
    <source>
        <dbReference type="Pfam" id="PF01757"/>
    </source>
</evidence>
<feature type="transmembrane region" description="Helical" evidence="1">
    <location>
        <begin position="249"/>
        <end position="269"/>
    </location>
</feature>
<dbReference type="EMBL" id="JH159152">
    <property type="protein sequence ID" value="EGZ25735.1"/>
    <property type="molecule type" value="Genomic_DNA"/>
</dbReference>
<evidence type="ECO:0000313" key="3">
    <source>
        <dbReference type="EMBL" id="EGZ25735.1"/>
    </source>
</evidence>
<dbReference type="InParanoid" id="G4YYQ7"/>
<gene>
    <name evidence="3" type="ORF">PHYSODRAFT_486377</name>
</gene>
<feature type="transmembrane region" description="Helical" evidence="1">
    <location>
        <begin position="319"/>
        <end position="336"/>
    </location>
</feature>
<dbReference type="PANTHER" id="PTHR23028">
    <property type="entry name" value="ACETYLTRANSFERASE"/>
    <property type="match status" value="1"/>
</dbReference>
<feature type="transmembrane region" description="Helical" evidence="1">
    <location>
        <begin position="218"/>
        <end position="237"/>
    </location>
</feature>
<dbReference type="AlphaFoldDB" id="G4YYQ7"/>
<dbReference type="OMA" id="PMRPHIS"/>
<dbReference type="GO" id="GO:0016020">
    <property type="term" value="C:membrane"/>
    <property type="evidence" value="ECO:0007669"/>
    <property type="project" value="TreeGrafter"/>
</dbReference>
<proteinExistence type="predicted"/>
<reference evidence="3 4" key="1">
    <citation type="journal article" date="2006" name="Science">
        <title>Phytophthora genome sequences uncover evolutionary origins and mechanisms of pathogenesis.</title>
        <authorList>
            <person name="Tyler B.M."/>
            <person name="Tripathy S."/>
            <person name="Zhang X."/>
            <person name="Dehal P."/>
            <person name="Jiang R.H."/>
            <person name="Aerts A."/>
            <person name="Arredondo F.D."/>
            <person name="Baxter L."/>
            <person name="Bensasson D."/>
            <person name="Beynon J.L."/>
            <person name="Chapman J."/>
            <person name="Damasceno C.M."/>
            <person name="Dorrance A.E."/>
            <person name="Dou D."/>
            <person name="Dickerman A.W."/>
            <person name="Dubchak I.L."/>
            <person name="Garbelotto M."/>
            <person name="Gijzen M."/>
            <person name="Gordon S.G."/>
            <person name="Govers F."/>
            <person name="Grunwald N.J."/>
            <person name="Huang W."/>
            <person name="Ivors K.L."/>
            <person name="Jones R.W."/>
            <person name="Kamoun S."/>
            <person name="Krampis K."/>
            <person name="Lamour K.H."/>
            <person name="Lee M.K."/>
            <person name="McDonald W.H."/>
            <person name="Medina M."/>
            <person name="Meijer H.J."/>
            <person name="Nordberg E.K."/>
            <person name="Maclean D.J."/>
            <person name="Ospina-Giraldo M.D."/>
            <person name="Morris P.F."/>
            <person name="Phuntumart V."/>
            <person name="Putnam N.H."/>
            <person name="Rash S."/>
            <person name="Rose J.K."/>
            <person name="Sakihama Y."/>
            <person name="Salamov A.A."/>
            <person name="Savidor A."/>
            <person name="Scheuring C.F."/>
            <person name="Smith B.M."/>
            <person name="Sobral B.W."/>
            <person name="Terry A."/>
            <person name="Torto-Alalibo T.A."/>
            <person name="Win J."/>
            <person name="Xu Z."/>
            <person name="Zhang H."/>
            <person name="Grigoriev I.V."/>
            <person name="Rokhsar D.S."/>
            <person name="Boore J.L."/>
        </authorList>
    </citation>
    <scope>NUCLEOTIDE SEQUENCE [LARGE SCALE GENOMIC DNA]</scope>
    <source>
        <strain evidence="3 4">P6497</strain>
    </source>
</reference>
<feature type="transmembrane region" description="Helical" evidence="1">
    <location>
        <begin position="348"/>
        <end position="367"/>
    </location>
</feature>
<keyword evidence="1" id="KW-0812">Transmembrane</keyword>
<dbReference type="Pfam" id="PF01757">
    <property type="entry name" value="Acyl_transf_3"/>
    <property type="match status" value="1"/>
</dbReference>
<dbReference type="GO" id="GO:0000271">
    <property type="term" value="P:polysaccharide biosynthetic process"/>
    <property type="evidence" value="ECO:0007669"/>
    <property type="project" value="TreeGrafter"/>
</dbReference>
<evidence type="ECO:0000313" key="4">
    <source>
        <dbReference type="Proteomes" id="UP000002640"/>
    </source>
</evidence>
<dbReference type="KEGG" id="psoj:PHYSODRAFT_486377"/>
<keyword evidence="4" id="KW-1185">Reference proteome</keyword>
<name>G4YYQ7_PHYSP</name>
<dbReference type="InterPro" id="IPR002656">
    <property type="entry name" value="Acyl_transf_3_dom"/>
</dbReference>
<evidence type="ECO:0000256" key="1">
    <source>
        <dbReference type="SAM" id="Phobius"/>
    </source>
</evidence>